<evidence type="ECO:0000313" key="2">
    <source>
        <dbReference type="Proteomes" id="UP000311605"/>
    </source>
</evidence>
<evidence type="ECO:0000313" key="1">
    <source>
        <dbReference type="EMBL" id="TNM62675.1"/>
    </source>
</evidence>
<gene>
    <name evidence="1" type="ORF">FHP24_15685</name>
</gene>
<comment type="caution">
    <text evidence="1">The sequence shown here is derived from an EMBL/GenBank/DDBJ whole genome shotgun (WGS) entry which is preliminary data.</text>
</comment>
<accession>A0A5C4XGM3</accession>
<protein>
    <submittedName>
        <fullName evidence="1">Uncharacterized protein</fullName>
    </submittedName>
</protein>
<dbReference type="AlphaFoldDB" id="A0A5C4XGM3"/>
<dbReference type="Proteomes" id="UP000311605">
    <property type="component" value="Unassembled WGS sequence"/>
</dbReference>
<keyword evidence="2" id="KW-1185">Reference proteome</keyword>
<sequence length="177" mass="19507">MPDNDSQIRLESCLQVLVGLPLSIARNAADMKIFHFGELQPHPSGRGTVGPYALHIQCPWRLVAKETVFTGTSDRFVGPAEGTEVNDDDPKSGNLQLIRIASLLKGYDETTKSFVNTAEQLIVIAAYADNLGGADLLLSGDYRLQIFPDGSLEEDWRFVELQGRHIVIEGGRVRIDE</sequence>
<dbReference type="OrthoDB" id="2059196at2"/>
<organism evidence="1 2">
    <name type="scientific">Aliirhizobium smilacinae</name>
    <dbReference type="NCBI Taxonomy" id="1395944"/>
    <lineage>
        <taxon>Bacteria</taxon>
        <taxon>Pseudomonadati</taxon>
        <taxon>Pseudomonadota</taxon>
        <taxon>Alphaproteobacteria</taxon>
        <taxon>Hyphomicrobiales</taxon>
        <taxon>Rhizobiaceae</taxon>
        <taxon>Aliirhizobium</taxon>
    </lineage>
</organism>
<name>A0A5C4XGM3_9HYPH</name>
<dbReference type="EMBL" id="VDMN01000003">
    <property type="protein sequence ID" value="TNM62675.1"/>
    <property type="molecule type" value="Genomic_DNA"/>
</dbReference>
<reference evidence="1 2" key="1">
    <citation type="submission" date="2019-06" db="EMBL/GenBank/DDBJ databases">
        <title>The draft genome of Rhizobium smilacinae PTYR-5.</title>
        <authorList>
            <person name="Liu L."/>
            <person name="Li L."/>
            <person name="Zhang X."/>
        </authorList>
    </citation>
    <scope>NUCLEOTIDE SEQUENCE [LARGE SCALE GENOMIC DNA]</scope>
    <source>
        <strain evidence="1 2">PTYR-5</strain>
    </source>
</reference>
<proteinExistence type="predicted"/>
<dbReference type="RefSeq" id="WP_139677170.1">
    <property type="nucleotide sequence ID" value="NZ_VDMN01000003.1"/>
</dbReference>